<protein>
    <submittedName>
        <fullName evidence="3">CAAX protease</fullName>
    </submittedName>
</protein>
<keyword evidence="1" id="KW-1133">Transmembrane helix</keyword>
<evidence type="ECO:0000313" key="4">
    <source>
        <dbReference type="Proteomes" id="UP000027778"/>
    </source>
</evidence>
<dbReference type="EMBL" id="JOTM01000001">
    <property type="protein sequence ID" value="KEK26472.1"/>
    <property type="molecule type" value="Genomic_DNA"/>
</dbReference>
<dbReference type="RefSeq" id="WP_033672849.1">
    <property type="nucleotide sequence ID" value="NZ_JOTM01000001.1"/>
</dbReference>
<feature type="transmembrane region" description="Helical" evidence="1">
    <location>
        <begin position="177"/>
        <end position="193"/>
    </location>
</feature>
<dbReference type="PANTHER" id="PTHR36435">
    <property type="entry name" value="SLR1288 PROTEIN"/>
    <property type="match status" value="1"/>
</dbReference>
<sequence length="238" mass="26853">MQSTTQLTYGQKKSMSWGQFIGSALFAFFGTGIISGLCILLPLTIYSEGVTDKKTIALYESLGNTANTFLQLLILLLFIYKYEPAKRLLSAAFNFQALKKVSTYVYLLLFFALNIVLNSFIITHLFPDATEQQSSALNLDILKQYRMLLIFGFAIFAPIFEELIFRGIILRFFSQRFPFWIAAIGTSLLFGIAHTYSPGVMLVTFIMGMLMAVLCKRTNSILPAMLFHMMNNTLAFLS</sequence>
<comment type="caution">
    <text evidence="3">The sequence shown here is derived from an EMBL/GenBank/DDBJ whole genome shotgun (WGS) entry which is preliminary data.</text>
</comment>
<organism evidence="3 4">
    <name type="scientific">Bacillus gaemokensis</name>
    <dbReference type="NCBI Taxonomy" id="574375"/>
    <lineage>
        <taxon>Bacteria</taxon>
        <taxon>Bacillati</taxon>
        <taxon>Bacillota</taxon>
        <taxon>Bacilli</taxon>
        <taxon>Bacillales</taxon>
        <taxon>Bacillaceae</taxon>
        <taxon>Bacillus</taxon>
        <taxon>Bacillus cereus group</taxon>
    </lineage>
</organism>
<evidence type="ECO:0000313" key="3">
    <source>
        <dbReference type="EMBL" id="KEK26472.1"/>
    </source>
</evidence>
<dbReference type="PANTHER" id="PTHR36435:SF1">
    <property type="entry name" value="CAAX AMINO TERMINAL PROTEASE FAMILY PROTEIN"/>
    <property type="match status" value="1"/>
</dbReference>
<dbReference type="eggNOG" id="COG1266">
    <property type="taxonomic scope" value="Bacteria"/>
</dbReference>
<keyword evidence="1" id="KW-0812">Transmembrane</keyword>
<keyword evidence="3" id="KW-0378">Hydrolase</keyword>
<dbReference type="GO" id="GO:0004175">
    <property type="term" value="F:endopeptidase activity"/>
    <property type="evidence" value="ECO:0007669"/>
    <property type="project" value="UniProtKB-ARBA"/>
</dbReference>
<evidence type="ECO:0000256" key="1">
    <source>
        <dbReference type="SAM" id="Phobius"/>
    </source>
</evidence>
<proteinExistence type="predicted"/>
<feature type="domain" description="CAAX prenyl protease 2/Lysostaphin resistance protein A-like" evidence="2">
    <location>
        <begin position="147"/>
        <end position="233"/>
    </location>
</feature>
<feature type="transmembrane region" description="Helical" evidence="1">
    <location>
        <begin position="20"/>
        <end position="45"/>
    </location>
</feature>
<keyword evidence="1" id="KW-0472">Membrane</keyword>
<feature type="transmembrane region" description="Helical" evidence="1">
    <location>
        <begin position="65"/>
        <end position="82"/>
    </location>
</feature>
<gene>
    <name evidence="3" type="ORF">BAGA_04335</name>
</gene>
<feature type="transmembrane region" description="Helical" evidence="1">
    <location>
        <begin position="145"/>
        <end position="165"/>
    </location>
</feature>
<dbReference type="STRING" id="574375.AZF08_04370"/>
<dbReference type="GO" id="GO:0006508">
    <property type="term" value="P:proteolysis"/>
    <property type="evidence" value="ECO:0007669"/>
    <property type="project" value="UniProtKB-KW"/>
</dbReference>
<dbReference type="OrthoDB" id="4177129at2"/>
<keyword evidence="3" id="KW-0645">Protease</keyword>
<reference evidence="3 4" key="1">
    <citation type="submission" date="2014-06" db="EMBL/GenBank/DDBJ databases">
        <title>Draft genome sequence of Bacillus gaemokensis JCM 15801 (MCCC 1A00707).</title>
        <authorList>
            <person name="Lai Q."/>
            <person name="Liu Y."/>
            <person name="Shao Z."/>
        </authorList>
    </citation>
    <scope>NUCLEOTIDE SEQUENCE [LARGE SCALE GENOMIC DNA]</scope>
    <source>
        <strain evidence="3 4">JCM 15801</strain>
    </source>
</reference>
<dbReference type="AlphaFoldDB" id="A0A073KJ84"/>
<dbReference type="InterPro" id="IPR052710">
    <property type="entry name" value="CAAX_protease"/>
</dbReference>
<keyword evidence="4" id="KW-1185">Reference proteome</keyword>
<dbReference type="GO" id="GO:0080120">
    <property type="term" value="P:CAAX-box protein maturation"/>
    <property type="evidence" value="ECO:0007669"/>
    <property type="project" value="UniProtKB-ARBA"/>
</dbReference>
<accession>A0A073KJ84</accession>
<evidence type="ECO:0000259" key="2">
    <source>
        <dbReference type="Pfam" id="PF02517"/>
    </source>
</evidence>
<feature type="transmembrane region" description="Helical" evidence="1">
    <location>
        <begin position="103"/>
        <end position="125"/>
    </location>
</feature>
<name>A0A073KJ84_9BACI</name>
<dbReference type="Proteomes" id="UP000027778">
    <property type="component" value="Unassembled WGS sequence"/>
</dbReference>
<dbReference type="Pfam" id="PF02517">
    <property type="entry name" value="Rce1-like"/>
    <property type="match status" value="1"/>
</dbReference>
<feature type="transmembrane region" description="Helical" evidence="1">
    <location>
        <begin position="199"/>
        <end position="215"/>
    </location>
</feature>
<dbReference type="InterPro" id="IPR003675">
    <property type="entry name" value="Rce1/LyrA-like_dom"/>
</dbReference>